<dbReference type="InterPro" id="IPR001261">
    <property type="entry name" value="ArgE/DapE_CS"/>
</dbReference>
<dbReference type="Gene3D" id="3.40.630.10">
    <property type="entry name" value="Zn peptidases"/>
    <property type="match status" value="1"/>
</dbReference>
<accession>A0A4R4Y015</accession>
<dbReference type="InterPro" id="IPR050072">
    <property type="entry name" value="Peptidase_M20A"/>
</dbReference>
<dbReference type="CDD" id="cd03894">
    <property type="entry name" value="M20_ArgE"/>
    <property type="match status" value="1"/>
</dbReference>
<dbReference type="Proteomes" id="UP000294947">
    <property type="component" value="Unassembled WGS sequence"/>
</dbReference>
<evidence type="ECO:0000259" key="5">
    <source>
        <dbReference type="Pfam" id="PF07687"/>
    </source>
</evidence>
<keyword evidence="4" id="KW-0862">Zinc</keyword>
<sequence length="378" mass="40258">MNVADPVELLANLVRIPSINPRERAEPAETELAENIALWASERGMQAHTEEVLDGRRNVIVTLPGDDDRPLLLESHLDTVETDGMTIDPFDPVVRDGRLYGRGACDAKAPLAVFLTAMARLAERGPRPRTVVLAGVVDEEHLYRGVTALRASGLPTPVGAIVGEPTELRMVVAHKGCMRCRIEAHGEGGHSSQPWDKTNAIEVAADVVRYLQREHAPRLAALARPLVGPPSLAVTLIEGGQGPNVLPDSCVLTIDRRTVGGEDPHEVWAALRAELTDRWPVTVHEPHIVDYSLDSDPADPFVCTVAGSLRESGLDAAPLGVGYGTDASKIALDGVPAVVFGPGSIACAHTADESVPLDEVRTAVDVVERVLRTGGAPA</sequence>
<dbReference type="SUPFAM" id="SSF53187">
    <property type="entry name" value="Zn-dependent exopeptidases"/>
    <property type="match status" value="1"/>
</dbReference>
<evidence type="ECO:0000256" key="2">
    <source>
        <dbReference type="ARBA" id="ARBA00022723"/>
    </source>
</evidence>
<keyword evidence="2" id="KW-0479">Metal-binding</keyword>
<comment type="caution">
    <text evidence="6">The sequence shown here is derived from an EMBL/GenBank/DDBJ whole genome shotgun (WGS) entry which is preliminary data.</text>
</comment>
<dbReference type="GO" id="GO:0046872">
    <property type="term" value="F:metal ion binding"/>
    <property type="evidence" value="ECO:0007669"/>
    <property type="project" value="UniProtKB-KW"/>
</dbReference>
<feature type="domain" description="Peptidase M20 dimerisation" evidence="5">
    <location>
        <begin position="172"/>
        <end position="279"/>
    </location>
</feature>
<evidence type="ECO:0000256" key="1">
    <source>
        <dbReference type="ARBA" id="ARBA00001947"/>
    </source>
</evidence>
<keyword evidence="3" id="KW-0378">Hydrolase</keyword>
<dbReference type="InterPro" id="IPR002933">
    <property type="entry name" value="Peptidase_M20"/>
</dbReference>
<gene>
    <name evidence="6" type="ORF">E1288_40190</name>
</gene>
<evidence type="ECO:0000313" key="7">
    <source>
        <dbReference type="Proteomes" id="UP000294947"/>
    </source>
</evidence>
<comment type="cofactor">
    <cofactor evidence="1">
        <name>Zn(2+)</name>
        <dbReference type="ChEBI" id="CHEBI:29105"/>
    </cofactor>
</comment>
<dbReference type="PANTHER" id="PTHR43808">
    <property type="entry name" value="ACETYLORNITHINE DEACETYLASE"/>
    <property type="match status" value="1"/>
</dbReference>
<evidence type="ECO:0000313" key="6">
    <source>
        <dbReference type="EMBL" id="TDD37608.1"/>
    </source>
</evidence>
<evidence type="ECO:0000256" key="4">
    <source>
        <dbReference type="ARBA" id="ARBA00022833"/>
    </source>
</evidence>
<dbReference type="SUPFAM" id="SSF55031">
    <property type="entry name" value="Bacterial exopeptidase dimerisation domain"/>
    <property type="match status" value="1"/>
</dbReference>
<organism evidence="6 7">
    <name type="scientific">Saccharopolyspora elongata</name>
    <dbReference type="NCBI Taxonomy" id="2530387"/>
    <lineage>
        <taxon>Bacteria</taxon>
        <taxon>Bacillati</taxon>
        <taxon>Actinomycetota</taxon>
        <taxon>Actinomycetes</taxon>
        <taxon>Pseudonocardiales</taxon>
        <taxon>Pseudonocardiaceae</taxon>
        <taxon>Saccharopolyspora</taxon>
    </lineage>
</organism>
<dbReference type="InterPro" id="IPR011650">
    <property type="entry name" value="Peptidase_M20_dimer"/>
</dbReference>
<keyword evidence="7" id="KW-1185">Reference proteome</keyword>
<dbReference type="PROSITE" id="PS00758">
    <property type="entry name" value="ARGE_DAPE_CPG2_1"/>
    <property type="match status" value="1"/>
</dbReference>
<dbReference type="GO" id="GO:0016787">
    <property type="term" value="F:hydrolase activity"/>
    <property type="evidence" value="ECO:0007669"/>
    <property type="project" value="UniProtKB-KW"/>
</dbReference>
<dbReference type="EMBL" id="SMKW01000094">
    <property type="protein sequence ID" value="TDD37608.1"/>
    <property type="molecule type" value="Genomic_DNA"/>
</dbReference>
<name>A0A4R4Y015_9PSEU</name>
<dbReference type="AlphaFoldDB" id="A0A4R4Y015"/>
<protein>
    <submittedName>
        <fullName evidence="6">M20 family peptidase</fullName>
    </submittedName>
</protein>
<dbReference type="Gene3D" id="3.30.70.360">
    <property type="match status" value="1"/>
</dbReference>
<dbReference type="Pfam" id="PF01546">
    <property type="entry name" value="Peptidase_M20"/>
    <property type="match status" value="1"/>
</dbReference>
<dbReference type="Pfam" id="PF07687">
    <property type="entry name" value="M20_dimer"/>
    <property type="match status" value="1"/>
</dbReference>
<evidence type="ECO:0000256" key="3">
    <source>
        <dbReference type="ARBA" id="ARBA00022801"/>
    </source>
</evidence>
<reference evidence="6 7" key="1">
    <citation type="submission" date="2019-03" db="EMBL/GenBank/DDBJ databases">
        <title>Draft genome sequences of novel Actinobacteria.</title>
        <authorList>
            <person name="Sahin N."/>
            <person name="Ay H."/>
            <person name="Saygin H."/>
        </authorList>
    </citation>
    <scope>NUCLEOTIDE SEQUENCE [LARGE SCALE GENOMIC DNA]</scope>
    <source>
        <strain evidence="6 7">7K502</strain>
    </source>
</reference>
<proteinExistence type="predicted"/>
<dbReference type="InterPro" id="IPR036264">
    <property type="entry name" value="Bact_exopeptidase_dim_dom"/>
</dbReference>